<dbReference type="Pfam" id="PF20152">
    <property type="entry name" value="DUF6534"/>
    <property type="match status" value="1"/>
</dbReference>
<feature type="transmembrane region" description="Helical" evidence="1">
    <location>
        <begin position="45"/>
        <end position="65"/>
    </location>
</feature>
<feature type="domain" description="DUF6534" evidence="2">
    <location>
        <begin position="18"/>
        <end position="91"/>
    </location>
</feature>
<reference evidence="3" key="1">
    <citation type="submission" date="2023-06" db="EMBL/GenBank/DDBJ databases">
        <authorList>
            <consortium name="Lawrence Berkeley National Laboratory"/>
            <person name="Ahrendt S."/>
            <person name="Sahu N."/>
            <person name="Indic B."/>
            <person name="Wong-Bajracharya J."/>
            <person name="Merenyi Z."/>
            <person name="Ke H.-M."/>
            <person name="Monk M."/>
            <person name="Kocsube S."/>
            <person name="Drula E."/>
            <person name="Lipzen A."/>
            <person name="Balint B."/>
            <person name="Henrissat B."/>
            <person name="Andreopoulos B."/>
            <person name="Martin F.M."/>
            <person name="Harder C.B."/>
            <person name="Rigling D."/>
            <person name="Ford K.L."/>
            <person name="Foster G.D."/>
            <person name="Pangilinan J."/>
            <person name="Papanicolaou A."/>
            <person name="Barry K."/>
            <person name="LaButti K."/>
            <person name="Viragh M."/>
            <person name="Koriabine M."/>
            <person name="Yan M."/>
            <person name="Riley R."/>
            <person name="Champramary S."/>
            <person name="Plett K.L."/>
            <person name="Tsai I.J."/>
            <person name="Slot J."/>
            <person name="Sipos G."/>
            <person name="Plett J."/>
            <person name="Nagy L.G."/>
            <person name="Grigoriev I.V."/>
        </authorList>
    </citation>
    <scope>NUCLEOTIDE SEQUENCE</scope>
    <source>
        <strain evidence="3">CCBAS 213</strain>
    </source>
</reference>
<comment type="caution">
    <text evidence="3">The sequence shown here is derived from an EMBL/GenBank/DDBJ whole genome shotgun (WGS) entry which is preliminary data.</text>
</comment>
<name>A0AA39JTB5_ARMTA</name>
<dbReference type="GeneID" id="85363186"/>
<dbReference type="RefSeq" id="XP_060326514.1">
    <property type="nucleotide sequence ID" value="XM_060479638.1"/>
</dbReference>
<proteinExistence type="predicted"/>
<feature type="transmembrane region" description="Helical" evidence="1">
    <location>
        <begin position="12"/>
        <end position="33"/>
    </location>
</feature>
<keyword evidence="4" id="KW-1185">Reference proteome</keyword>
<accession>A0AA39JTB5</accession>
<evidence type="ECO:0000313" key="3">
    <source>
        <dbReference type="EMBL" id="KAK0448409.1"/>
    </source>
</evidence>
<dbReference type="EMBL" id="JAUEPS010000041">
    <property type="protein sequence ID" value="KAK0448409.1"/>
    <property type="molecule type" value="Genomic_DNA"/>
</dbReference>
<evidence type="ECO:0000313" key="4">
    <source>
        <dbReference type="Proteomes" id="UP001175211"/>
    </source>
</evidence>
<organism evidence="3 4">
    <name type="scientific">Armillaria tabescens</name>
    <name type="common">Ringless honey mushroom</name>
    <name type="synonym">Agaricus tabescens</name>
    <dbReference type="NCBI Taxonomy" id="1929756"/>
    <lineage>
        <taxon>Eukaryota</taxon>
        <taxon>Fungi</taxon>
        <taxon>Dikarya</taxon>
        <taxon>Basidiomycota</taxon>
        <taxon>Agaricomycotina</taxon>
        <taxon>Agaricomycetes</taxon>
        <taxon>Agaricomycetidae</taxon>
        <taxon>Agaricales</taxon>
        <taxon>Marasmiineae</taxon>
        <taxon>Physalacriaceae</taxon>
        <taxon>Desarmillaria</taxon>
    </lineage>
</organism>
<dbReference type="Proteomes" id="UP001175211">
    <property type="component" value="Unassembled WGS sequence"/>
</dbReference>
<evidence type="ECO:0000259" key="2">
    <source>
        <dbReference type="Pfam" id="PF20152"/>
    </source>
</evidence>
<sequence>MSISIIKRSIYTFFSVIAATDFIIALMMCYYLHKVREDTQFSSTSAVTVTLIACSLLALIAYIVWPKSLIFLGIDFALPKFYVNSLLAMLNYWPKCPSTQFVAERSKHSIPTIVRITLHTSEGDTQETSFLQDIGIPLSEIWVSHSFNHKSAHSDPGGPLNYEVQE</sequence>
<evidence type="ECO:0000256" key="1">
    <source>
        <dbReference type="SAM" id="Phobius"/>
    </source>
</evidence>
<keyword evidence="1" id="KW-1133">Transmembrane helix</keyword>
<keyword evidence="1" id="KW-0472">Membrane</keyword>
<protein>
    <recommendedName>
        <fullName evidence="2">DUF6534 domain-containing protein</fullName>
    </recommendedName>
</protein>
<dbReference type="InterPro" id="IPR045339">
    <property type="entry name" value="DUF6534"/>
</dbReference>
<gene>
    <name evidence="3" type="ORF">EV420DRAFT_1711647</name>
</gene>
<keyword evidence="1" id="KW-0812">Transmembrane</keyword>
<dbReference type="AlphaFoldDB" id="A0AA39JTB5"/>